<accession>A0AAD5S5S8</accession>
<organism evidence="1 2">
    <name type="scientific">Rhizophlyctis rosea</name>
    <dbReference type="NCBI Taxonomy" id="64517"/>
    <lineage>
        <taxon>Eukaryota</taxon>
        <taxon>Fungi</taxon>
        <taxon>Fungi incertae sedis</taxon>
        <taxon>Chytridiomycota</taxon>
        <taxon>Chytridiomycota incertae sedis</taxon>
        <taxon>Chytridiomycetes</taxon>
        <taxon>Rhizophlyctidales</taxon>
        <taxon>Rhizophlyctidaceae</taxon>
        <taxon>Rhizophlyctis</taxon>
    </lineage>
</organism>
<protein>
    <submittedName>
        <fullName evidence="1">Uncharacterized protein</fullName>
    </submittedName>
</protein>
<comment type="caution">
    <text evidence="1">The sequence shown here is derived from an EMBL/GenBank/DDBJ whole genome shotgun (WGS) entry which is preliminary data.</text>
</comment>
<keyword evidence="2" id="KW-1185">Reference proteome</keyword>
<evidence type="ECO:0000313" key="1">
    <source>
        <dbReference type="EMBL" id="KAJ3042241.1"/>
    </source>
</evidence>
<evidence type="ECO:0000313" key="2">
    <source>
        <dbReference type="Proteomes" id="UP001212841"/>
    </source>
</evidence>
<sequence length="78" mass="8641">MFNKTRPTSTQSTASEMLPAYTELPVAPQQTYPTIPTRKYGASLCPRTRSPQPPIYENVPSLQTGLTIKQAKSILKAF</sequence>
<dbReference type="EMBL" id="JADGJD010001436">
    <property type="protein sequence ID" value="KAJ3042241.1"/>
    <property type="molecule type" value="Genomic_DNA"/>
</dbReference>
<proteinExistence type="predicted"/>
<dbReference type="AlphaFoldDB" id="A0AAD5S5S8"/>
<name>A0AAD5S5S8_9FUNG</name>
<gene>
    <name evidence="1" type="ORF">HK097_002084</name>
</gene>
<dbReference type="Proteomes" id="UP001212841">
    <property type="component" value="Unassembled WGS sequence"/>
</dbReference>
<reference evidence="1" key="1">
    <citation type="submission" date="2020-05" db="EMBL/GenBank/DDBJ databases">
        <title>Phylogenomic resolution of chytrid fungi.</title>
        <authorList>
            <person name="Stajich J.E."/>
            <person name="Amses K."/>
            <person name="Simmons R."/>
            <person name="Seto K."/>
            <person name="Myers J."/>
            <person name="Bonds A."/>
            <person name="Quandt C.A."/>
            <person name="Barry K."/>
            <person name="Liu P."/>
            <person name="Grigoriev I."/>
            <person name="Longcore J.E."/>
            <person name="James T.Y."/>
        </authorList>
    </citation>
    <scope>NUCLEOTIDE SEQUENCE</scope>
    <source>
        <strain evidence="1">JEL0318</strain>
    </source>
</reference>